<dbReference type="VEuPathDB" id="FungiDB:LEMA_uP086660.1"/>
<organism evidence="1 2">
    <name type="scientific">Leptosphaeria maculans (strain JN3 / isolate v23.1.3 / race Av1-4-5-6-7-8)</name>
    <name type="common">Blackleg fungus</name>
    <name type="synonym">Phoma lingam</name>
    <dbReference type="NCBI Taxonomy" id="985895"/>
    <lineage>
        <taxon>Eukaryota</taxon>
        <taxon>Fungi</taxon>
        <taxon>Dikarya</taxon>
        <taxon>Ascomycota</taxon>
        <taxon>Pezizomycotina</taxon>
        <taxon>Dothideomycetes</taxon>
        <taxon>Pleosporomycetidae</taxon>
        <taxon>Pleosporales</taxon>
        <taxon>Pleosporineae</taxon>
        <taxon>Leptosphaeriaceae</taxon>
        <taxon>Plenodomus</taxon>
        <taxon>Plenodomus lingam/Leptosphaeria maculans species complex</taxon>
    </lineage>
</organism>
<accession>E5A732</accession>
<dbReference type="Proteomes" id="UP000002668">
    <property type="component" value="Genome"/>
</dbReference>
<dbReference type="EMBL" id="FP929136">
    <property type="protein sequence ID" value="CBX99427.1"/>
    <property type="molecule type" value="Genomic_DNA"/>
</dbReference>
<sequence length="65" mass="7392">MIAQSKDAGSNVLVQKGSIMVWKVENEVELRTYRYLSEDPFVAFGVWDMEHATLIPFLCAVRMGL</sequence>
<protein>
    <submittedName>
        <fullName evidence="1">Uncharacterized protein</fullName>
    </submittedName>
</protein>
<proteinExistence type="predicted"/>
<evidence type="ECO:0000313" key="1">
    <source>
        <dbReference type="EMBL" id="CBX99427.1"/>
    </source>
</evidence>
<dbReference type="OrthoDB" id="3892293at2759"/>
<name>E5A732_LEPMJ</name>
<reference evidence="2" key="1">
    <citation type="journal article" date="2011" name="Nat. Commun.">
        <title>Effector diversification within compartments of the Leptosphaeria maculans genome affected by Repeat-Induced Point mutations.</title>
        <authorList>
            <person name="Rouxel T."/>
            <person name="Grandaubert J."/>
            <person name="Hane J.K."/>
            <person name="Hoede C."/>
            <person name="van de Wouw A.P."/>
            <person name="Couloux A."/>
            <person name="Dominguez V."/>
            <person name="Anthouard V."/>
            <person name="Bally P."/>
            <person name="Bourras S."/>
            <person name="Cozijnsen A.J."/>
            <person name="Ciuffetti L.M."/>
            <person name="Degrave A."/>
            <person name="Dilmaghani A."/>
            <person name="Duret L."/>
            <person name="Fudal I."/>
            <person name="Goodwin S.B."/>
            <person name="Gout L."/>
            <person name="Glaser N."/>
            <person name="Linglin J."/>
            <person name="Kema G.H.J."/>
            <person name="Lapalu N."/>
            <person name="Lawrence C.B."/>
            <person name="May K."/>
            <person name="Meyer M."/>
            <person name="Ollivier B."/>
            <person name="Poulain J."/>
            <person name="Schoch C.L."/>
            <person name="Simon A."/>
            <person name="Spatafora J.W."/>
            <person name="Stachowiak A."/>
            <person name="Turgeon B.G."/>
            <person name="Tyler B.M."/>
            <person name="Vincent D."/>
            <person name="Weissenbach J."/>
            <person name="Amselem J."/>
            <person name="Quesneville H."/>
            <person name="Oliver R.P."/>
            <person name="Wincker P."/>
            <person name="Balesdent M.-H."/>
            <person name="Howlett B.J."/>
        </authorList>
    </citation>
    <scope>NUCLEOTIDE SEQUENCE [LARGE SCALE GENOMIC DNA]</scope>
    <source>
        <strain evidence="2">JN3 / isolate v23.1.3 / race Av1-4-5-6-7-8</strain>
    </source>
</reference>
<gene>
    <name evidence="1" type="ORF">LEMA_uP086660.1</name>
</gene>
<evidence type="ECO:0000313" key="2">
    <source>
        <dbReference type="Proteomes" id="UP000002668"/>
    </source>
</evidence>
<dbReference type="AlphaFoldDB" id="E5A732"/>
<dbReference type="InParanoid" id="E5A732"/>
<dbReference type="HOGENOM" id="CLU_2850147_0_0_1"/>
<keyword evidence="2" id="KW-1185">Reference proteome</keyword>